<keyword evidence="13" id="KW-0963">Cytoplasm</keyword>
<feature type="binding site" evidence="13">
    <location>
        <position position="53"/>
    </location>
    <ligand>
        <name>Zn(2+)</name>
        <dbReference type="ChEBI" id="CHEBI:29105"/>
    </ligand>
</feature>
<keyword evidence="6 13" id="KW-0863">Zinc-finger</keyword>
<organism evidence="16 17">
    <name type="scientific">Nitrolancea hollandica Lb</name>
    <dbReference type="NCBI Taxonomy" id="1129897"/>
    <lineage>
        <taxon>Bacteria</taxon>
        <taxon>Pseudomonadati</taxon>
        <taxon>Thermomicrobiota</taxon>
        <taxon>Thermomicrobia</taxon>
        <taxon>Sphaerobacterales</taxon>
        <taxon>Sphaerobacterineae</taxon>
        <taxon>Sphaerobacteraceae</taxon>
        <taxon>Nitrolancea</taxon>
    </lineage>
</organism>
<feature type="region of interest" description="Disordered" evidence="14">
    <location>
        <begin position="289"/>
        <end position="308"/>
    </location>
</feature>
<dbReference type="GO" id="GO:0016743">
    <property type="term" value="F:carboxyl- or carbamoyltransferase activity"/>
    <property type="evidence" value="ECO:0007669"/>
    <property type="project" value="UniProtKB-UniRule"/>
</dbReference>
<keyword evidence="11 13" id="KW-0275">Fatty acid biosynthesis</keyword>
<dbReference type="SUPFAM" id="SSF52096">
    <property type="entry name" value="ClpP/crotonase"/>
    <property type="match status" value="1"/>
</dbReference>
<keyword evidence="4 13" id="KW-0479">Metal-binding</keyword>
<evidence type="ECO:0000256" key="7">
    <source>
        <dbReference type="ARBA" id="ARBA00022832"/>
    </source>
</evidence>
<evidence type="ECO:0000256" key="1">
    <source>
        <dbReference type="ARBA" id="ARBA00004496"/>
    </source>
</evidence>
<dbReference type="Gene3D" id="3.90.226.10">
    <property type="entry name" value="2-enoyl-CoA Hydratase, Chain A, domain 1"/>
    <property type="match status" value="1"/>
</dbReference>
<evidence type="ECO:0000256" key="3">
    <source>
        <dbReference type="ARBA" id="ARBA00022679"/>
    </source>
</evidence>
<dbReference type="AlphaFoldDB" id="I4EEJ9"/>
<feature type="binding site" evidence="13">
    <location>
        <position position="31"/>
    </location>
    <ligand>
        <name>Zn(2+)</name>
        <dbReference type="ChEBI" id="CHEBI:29105"/>
    </ligand>
</feature>
<proteinExistence type="inferred from homology"/>
<keyword evidence="16" id="KW-0436">Ligase</keyword>
<dbReference type="NCBIfam" id="TIGR00515">
    <property type="entry name" value="accD"/>
    <property type="match status" value="1"/>
</dbReference>
<dbReference type="GO" id="GO:0003989">
    <property type="term" value="F:acetyl-CoA carboxylase activity"/>
    <property type="evidence" value="ECO:0007669"/>
    <property type="project" value="InterPro"/>
</dbReference>
<evidence type="ECO:0000256" key="4">
    <source>
        <dbReference type="ARBA" id="ARBA00022723"/>
    </source>
</evidence>
<dbReference type="Pfam" id="PF01039">
    <property type="entry name" value="Carboxyl_trans"/>
    <property type="match status" value="1"/>
</dbReference>
<protein>
    <recommendedName>
        <fullName evidence="13">Acetyl-coenzyme A carboxylase carboxyl transferase subunit beta</fullName>
        <shortName evidence="13">ACCase subunit beta</shortName>
        <shortName evidence="13">Acetyl-CoA carboxylase carboxyltransferase subunit beta</shortName>
        <ecNumber evidence="13">2.1.3.15</ecNumber>
    </recommendedName>
</protein>
<comment type="subcellular location">
    <subcellularLocation>
        <location evidence="1 13">Cytoplasm</location>
    </subcellularLocation>
</comment>
<feature type="domain" description="CoA carboxyltransferase N-terminal" evidence="15">
    <location>
        <begin position="27"/>
        <end position="297"/>
    </location>
</feature>
<dbReference type="GO" id="GO:0006633">
    <property type="term" value="P:fatty acid biosynthetic process"/>
    <property type="evidence" value="ECO:0007669"/>
    <property type="project" value="UniProtKB-KW"/>
</dbReference>
<evidence type="ECO:0000256" key="2">
    <source>
        <dbReference type="ARBA" id="ARBA00022516"/>
    </source>
</evidence>
<dbReference type="GO" id="GO:2001295">
    <property type="term" value="P:malonyl-CoA biosynthetic process"/>
    <property type="evidence" value="ECO:0007669"/>
    <property type="project" value="UniProtKB-UniRule"/>
</dbReference>
<keyword evidence="17" id="KW-1185">Reference proteome</keyword>
<evidence type="ECO:0000256" key="10">
    <source>
        <dbReference type="ARBA" id="ARBA00023098"/>
    </source>
</evidence>
<feature type="binding site" evidence="13">
    <location>
        <position position="50"/>
    </location>
    <ligand>
        <name>Zn(2+)</name>
        <dbReference type="ChEBI" id="CHEBI:29105"/>
    </ligand>
</feature>
<dbReference type="UniPathway" id="UPA00655">
    <property type="reaction ID" value="UER00711"/>
</dbReference>
<dbReference type="InterPro" id="IPR041010">
    <property type="entry name" value="Znf-ACC"/>
</dbReference>
<dbReference type="Proteomes" id="UP000004221">
    <property type="component" value="Unassembled WGS sequence"/>
</dbReference>
<sequence length="308" mass="33551">MRELFRRQPKFTAQPQGTDGPGIPDDLWVKCPQCDELIYTREFERLLKVCPRCQHHFRMSASDRIAMLVDPDSFEEWDTDLTTADPLNFVANGEPYRVKATNAARKSGVRESLISGTATLEERPVALTVTEFGFLGASMGSVFGEKLVRALERAIELRMPLITISSSGGARMHESPFSLMQMAKTTGALARLGAERLPHIAILVDPCYGGVPASYATVADVIIAEPGAMIGFAGPRVIEQITRQKLPKGFQTAEFLLSHGMIDLIVPRRDLVSTISTLLGHYARAGDSVPQPVEAPRSGVGNGVTSNV</sequence>
<dbReference type="GO" id="GO:0008270">
    <property type="term" value="F:zinc ion binding"/>
    <property type="evidence" value="ECO:0007669"/>
    <property type="project" value="UniProtKB-UniRule"/>
</dbReference>
<keyword evidence="10 13" id="KW-0443">Lipid metabolism</keyword>
<dbReference type="OrthoDB" id="9772975at2"/>
<comment type="function">
    <text evidence="12 13">Component of the acetyl coenzyme A carboxylase (ACC) complex. Biotin carboxylase (BC) catalyzes the carboxylation of biotin on its carrier protein (BCCP) and then the CO(2) group is transferred by the transcarboxylase to acetyl-CoA to form malonyl-CoA.</text>
</comment>
<keyword evidence="5 13" id="KW-0547">Nucleotide-binding</keyword>
<dbReference type="InterPro" id="IPR000438">
    <property type="entry name" value="Acetyl_CoA_COase_Trfase_b_su"/>
</dbReference>
<accession>I4EEJ9</accession>
<reference evidence="16 17" key="1">
    <citation type="journal article" date="2012" name="ISME J.">
        <title>Nitrification expanded: discovery, physiology and genomics of a nitrite-oxidizing bacterium from the phylum Chloroflexi.</title>
        <authorList>
            <person name="Sorokin D.Y."/>
            <person name="Lucker S."/>
            <person name="Vejmelkova D."/>
            <person name="Kostrikina N.A."/>
            <person name="Kleerebezem R."/>
            <person name="Rijpstra W.I."/>
            <person name="Damste J.S."/>
            <person name="Le Paslier D."/>
            <person name="Muyzer G."/>
            <person name="Wagner M."/>
            <person name="van Loosdrecht M.C."/>
            <person name="Daims H."/>
        </authorList>
    </citation>
    <scope>NUCLEOTIDE SEQUENCE [LARGE SCALE GENOMIC DNA]</scope>
    <source>
        <strain evidence="17">none</strain>
    </source>
</reference>
<feature type="binding site" evidence="13">
    <location>
        <position position="34"/>
    </location>
    <ligand>
        <name>Zn(2+)</name>
        <dbReference type="ChEBI" id="CHEBI:29105"/>
    </ligand>
</feature>
<dbReference type="GO" id="GO:0009317">
    <property type="term" value="C:acetyl-CoA carboxylase complex"/>
    <property type="evidence" value="ECO:0007669"/>
    <property type="project" value="InterPro"/>
</dbReference>
<comment type="caution">
    <text evidence="16">The sequence shown here is derived from an EMBL/GenBank/DDBJ whole genome shotgun (WGS) entry which is preliminary data.</text>
</comment>
<dbReference type="InterPro" id="IPR029045">
    <property type="entry name" value="ClpP/crotonase-like_dom_sf"/>
</dbReference>
<evidence type="ECO:0000313" key="16">
    <source>
        <dbReference type="EMBL" id="CCF83111.1"/>
    </source>
</evidence>
<evidence type="ECO:0000256" key="12">
    <source>
        <dbReference type="ARBA" id="ARBA00025280"/>
    </source>
</evidence>
<dbReference type="PANTHER" id="PTHR42995:SF5">
    <property type="entry name" value="ACETYL-COENZYME A CARBOXYLASE CARBOXYL TRANSFERASE SUBUNIT BETA, CHLOROPLASTIC"/>
    <property type="match status" value="1"/>
</dbReference>
<evidence type="ECO:0000313" key="17">
    <source>
        <dbReference type="Proteomes" id="UP000004221"/>
    </source>
</evidence>
<comment type="subunit">
    <text evidence="13">Acetyl-CoA carboxylase is a heterohexamer composed of biotin carboxyl carrier protein (AccB), biotin carboxylase (AccC) and two subunits each of ACCase subunit alpha (AccA) and ACCase subunit beta (AccD).</text>
</comment>
<dbReference type="Pfam" id="PF17848">
    <property type="entry name" value="Zn_ribbon_ACC"/>
    <property type="match status" value="1"/>
</dbReference>
<keyword evidence="7 13" id="KW-0276">Fatty acid metabolism</keyword>
<gene>
    <name evidence="13 16" type="primary">accD</name>
    <name evidence="16" type="ORF">NITHO_1870003</name>
</gene>
<dbReference type="EMBL" id="CAGS01000098">
    <property type="protein sequence ID" value="CCF83111.1"/>
    <property type="molecule type" value="Genomic_DNA"/>
</dbReference>
<dbReference type="PRINTS" id="PR01070">
    <property type="entry name" value="ACCCTRFRASEB"/>
</dbReference>
<evidence type="ECO:0000256" key="9">
    <source>
        <dbReference type="ARBA" id="ARBA00022840"/>
    </source>
</evidence>
<comment type="catalytic activity">
    <reaction evidence="13">
        <text>N(6)-carboxybiotinyl-L-lysyl-[protein] + acetyl-CoA = N(6)-biotinyl-L-lysyl-[protein] + malonyl-CoA</text>
        <dbReference type="Rhea" id="RHEA:54728"/>
        <dbReference type="Rhea" id="RHEA-COMP:10505"/>
        <dbReference type="Rhea" id="RHEA-COMP:10506"/>
        <dbReference type="ChEBI" id="CHEBI:57288"/>
        <dbReference type="ChEBI" id="CHEBI:57384"/>
        <dbReference type="ChEBI" id="CHEBI:83144"/>
        <dbReference type="ChEBI" id="CHEBI:83145"/>
        <dbReference type="EC" id="2.1.3.15"/>
    </reaction>
</comment>
<name>I4EEJ9_9BACT</name>
<dbReference type="InterPro" id="IPR011762">
    <property type="entry name" value="COA_CT_N"/>
</dbReference>
<dbReference type="PROSITE" id="PS50980">
    <property type="entry name" value="COA_CT_NTER"/>
    <property type="match status" value="1"/>
</dbReference>
<feature type="zinc finger region" description="C4-type" evidence="13">
    <location>
        <begin position="31"/>
        <end position="53"/>
    </location>
</feature>
<evidence type="ECO:0000259" key="15">
    <source>
        <dbReference type="PROSITE" id="PS50980"/>
    </source>
</evidence>
<evidence type="ECO:0000256" key="11">
    <source>
        <dbReference type="ARBA" id="ARBA00023160"/>
    </source>
</evidence>
<evidence type="ECO:0000256" key="5">
    <source>
        <dbReference type="ARBA" id="ARBA00022741"/>
    </source>
</evidence>
<dbReference type="EC" id="2.1.3.15" evidence="13"/>
<dbReference type="RefSeq" id="WP_008475903.1">
    <property type="nucleotide sequence ID" value="NZ_CAGS01000098.1"/>
</dbReference>
<evidence type="ECO:0000256" key="13">
    <source>
        <dbReference type="HAMAP-Rule" id="MF_01395"/>
    </source>
</evidence>
<evidence type="ECO:0000256" key="14">
    <source>
        <dbReference type="SAM" id="MobiDB-lite"/>
    </source>
</evidence>
<comment type="similarity">
    <text evidence="13">Belongs to the AccD/PCCB family.</text>
</comment>
<evidence type="ECO:0000256" key="6">
    <source>
        <dbReference type="ARBA" id="ARBA00022771"/>
    </source>
</evidence>
<feature type="region of interest" description="Disordered" evidence="14">
    <location>
        <begin position="1"/>
        <end position="21"/>
    </location>
</feature>
<keyword evidence="8 13" id="KW-0862">Zinc</keyword>
<keyword evidence="2 13" id="KW-0444">Lipid biosynthesis</keyword>
<keyword evidence="3 13" id="KW-0808">Transferase</keyword>
<keyword evidence="9 13" id="KW-0067">ATP-binding</keyword>
<dbReference type="PANTHER" id="PTHR42995">
    <property type="entry name" value="ACETYL-COENZYME A CARBOXYLASE CARBOXYL TRANSFERASE SUBUNIT BETA, CHLOROPLASTIC"/>
    <property type="match status" value="1"/>
</dbReference>
<dbReference type="HAMAP" id="MF_01395">
    <property type="entry name" value="AcetylCoA_CT_beta"/>
    <property type="match status" value="1"/>
</dbReference>
<comment type="cofactor">
    <cofactor evidence="13">
        <name>Zn(2+)</name>
        <dbReference type="ChEBI" id="CHEBI:29105"/>
    </cofactor>
    <text evidence="13">Binds 1 zinc ion per subunit.</text>
</comment>
<dbReference type="GO" id="GO:0005524">
    <property type="term" value="F:ATP binding"/>
    <property type="evidence" value="ECO:0007669"/>
    <property type="project" value="UniProtKB-KW"/>
</dbReference>
<dbReference type="InterPro" id="IPR034733">
    <property type="entry name" value="AcCoA_carboxyl_beta"/>
</dbReference>
<comment type="pathway">
    <text evidence="13">Lipid metabolism; malonyl-CoA biosynthesis; malonyl-CoA from acetyl-CoA: step 1/1.</text>
</comment>
<evidence type="ECO:0000256" key="8">
    <source>
        <dbReference type="ARBA" id="ARBA00022833"/>
    </source>
</evidence>